<feature type="transmembrane region" description="Helical" evidence="7">
    <location>
        <begin position="100"/>
        <end position="123"/>
    </location>
</feature>
<feature type="transmembrane region" description="Helical" evidence="7">
    <location>
        <begin position="201"/>
        <end position="221"/>
    </location>
</feature>
<evidence type="ECO:0000256" key="3">
    <source>
        <dbReference type="ARBA" id="ARBA00022692"/>
    </source>
</evidence>
<keyword evidence="5" id="KW-0406">Ion transport</keyword>
<keyword evidence="10" id="KW-1185">Reference proteome</keyword>
<organism evidence="9 10">
    <name type="scientific">Acetobacter fallax</name>
    <dbReference type="NCBI Taxonomy" id="1737473"/>
    <lineage>
        <taxon>Bacteria</taxon>
        <taxon>Pseudomonadati</taxon>
        <taxon>Pseudomonadota</taxon>
        <taxon>Alphaproteobacteria</taxon>
        <taxon>Acetobacterales</taxon>
        <taxon>Acetobacteraceae</taxon>
        <taxon>Acetobacter</taxon>
    </lineage>
</organism>
<dbReference type="RefSeq" id="WP_173576603.1">
    <property type="nucleotide sequence ID" value="NZ_WOSW01000006.1"/>
</dbReference>
<dbReference type="InterPro" id="IPR006153">
    <property type="entry name" value="Cation/H_exchanger_TM"/>
</dbReference>
<dbReference type="Pfam" id="PF00999">
    <property type="entry name" value="Na_H_Exchanger"/>
    <property type="match status" value="1"/>
</dbReference>
<reference evidence="9 10" key="1">
    <citation type="journal article" date="2020" name="Int. J. Syst. Evol. Microbiol.">
        <title>Novel acetic acid bacteria from cider fermentations: Acetobacter conturbans sp. nov. and Acetobacter fallax sp. nov.</title>
        <authorList>
            <person name="Sombolestani A.S."/>
            <person name="Cleenwerck I."/>
            <person name="Cnockaert M."/>
            <person name="Borremans W."/>
            <person name="Wieme A.D."/>
            <person name="De Vuyst L."/>
            <person name="Vandamme P."/>
        </authorList>
    </citation>
    <scope>NUCLEOTIDE SEQUENCE [LARGE SCALE GENOMIC DNA]</scope>
    <source>
        <strain evidence="9 10">LMG 1637</strain>
    </source>
</reference>
<feature type="transmembrane region" description="Helical" evidence="7">
    <location>
        <begin position="172"/>
        <end position="195"/>
    </location>
</feature>
<feature type="transmembrane region" description="Helical" evidence="7">
    <location>
        <begin position="62"/>
        <end position="79"/>
    </location>
</feature>
<comment type="caution">
    <text evidence="9">The sequence shown here is derived from an EMBL/GenBank/DDBJ whole genome shotgun (WGS) entry which is preliminary data.</text>
</comment>
<keyword evidence="3 7" id="KW-0812">Transmembrane</keyword>
<dbReference type="Gene3D" id="1.20.1530.20">
    <property type="match status" value="1"/>
</dbReference>
<accession>A0ABX0K9Y5</accession>
<keyword evidence="4 7" id="KW-1133">Transmembrane helix</keyword>
<keyword evidence="2" id="KW-0813">Transport</keyword>
<proteinExistence type="predicted"/>
<feature type="transmembrane region" description="Helical" evidence="7">
    <location>
        <begin position="282"/>
        <end position="301"/>
    </location>
</feature>
<feature type="transmembrane region" description="Helical" evidence="7">
    <location>
        <begin position="375"/>
        <end position="398"/>
    </location>
</feature>
<comment type="subcellular location">
    <subcellularLocation>
        <location evidence="1">Membrane</location>
        <topology evidence="1">Multi-pass membrane protein</topology>
    </subcellularLocation>
</comment>
<evidence type="ECO:0000256" key="6">
    <source>
        <dbReference type="ARBA" id="ARBA00023136"/>
    </source>
</evidence>
<evidence type="ECO:0000256" key="4">
    <source>
        <dbReference type="ARBA" id="ARBA00022989"/>
    </source>
</evidence>
<feature type="transmembrane region" description="Helical" evidence="7">
    <location>
        <begin position="29"/>
        <end position="50"/>
    </location>
</feature>
<evidence type="ECO:0000259" key="8">
    <source>
        <dbReference type="Pfam" id="PF00999"/>
    </source>
</evidence>
<dbReference type="PANTHER" id="PTHR32468">
    <property type="entry name" value="CATION/H + ANTIPORTER"/>
    <property type="match status" value="1"/>
</dbReference>
<dbReference type="Proteomes" id="UP000615326">
    <property type="component" value="Unassembled WGS sequence"/>
</dbReference>
<gene>
    <name evidence="9" type="ORF">GOB84_05435</name>
</gene>
<dbReference type="InterPro" id="IPR038770">
    <property type="entry name" value="Na+/solute_symporter_sf"/>
</dbReference>
<evidence type="ECO:0000256" key="2">
    <source>
        <dbReference type="ARBA" id="ARBA00022448"/>
    </source>
</evidence>
<feature type="domain" description="Cation/H+ exchanger transmembrane" evidence="8">
    <location>
        <begin position="15"/>
        <end position="395"/>
    </location>
</feature>
<dbReference type="EMBL" id="WOSW01000006">
    <property type="protein sequence ID" value="NHO32013.1"/>
    <property type="molecule type" value="Genomic_DNA"/>
</dbReference>
<dbReference type="InterPro" id="IPR050794">
    <property type="entry name" value="CPA2_transporter"/>
</dbReference>
<feature type="transmembrane region" description="Helical" evidence="7">
    <location>
        <begin position="313"/>
        <end position="334"/>
    </location>
</feature>
<evidence type="ECO:0000256" key="5">
    <source>
        <dbReference type="ARBA" id="ARBA00023065"/>
    </source>
</evidence>
<name>A0ABX0K9Y5_9PROT</name>
<evidence type="ECO:0000313" key="9">
    <source>
        <dbReference type="EMBL" id="NHO32013.1"/>
    </source>
</evidence>
<feature type="transmembrane region" description="Helical" evidence="7">
    <location>
        <begin position="135"/>
        <end position="160"/>
    </location>
</feature>
<keyword evidence="6 7" id="KW-0472">Membrane</keyword>
<protein>
    <submittedName>
        <fullName evidence="9">Cation:proton antiporter</fullName>
    </submittedName>
</protein>
<feature type="transmembrane region" description="Helical" evidence="7">
    <location>
        <begin position="233"/>
        <end position="251"/>
    </location>
</feature>
<dbReference type="PANTHER" id="PTHR32468:SF0">
    <property type="entry name" value="K(+)_H(+) ANTIPORTER 1"/>
    <property type="match status" value="1"/>
</dbReference>
<evidence type="ECO:0000256" key="7">
    <source>
        <dbReference type="SAM" id="Phobius"/>
    </source>
</evidence>
<evidence type="ECO:0000313" key="10">
    <source>
        <dbReference type="Proteomes" id="UP000615326"/>
    </source>
</evidence>
<evidence type="ECO:0000256" key="1">
    <source>
        <dbReference type="ARBA" id="ARBA00004141"/>
    </source>
</evidence>
<sequence>MTNITGLLADAGIFVLLPWLLWRLTRRTIPIVVLPILIGILLAVMHVPVAQIGVPSLYGDDIGWVAVLVLAFTAGLEMWQHPGQDENAAGAFASPSVGRLLGGAAVALGGPFLVGSVLVWWFFLPLHGWQAPHATPIVAAASIGLCIAVSALPVLIGIVRELEPSHRPVGQLALKLAVIDDAALWIGLAILQFAARGPAALHGWTSLEFLAIALLAGLAWAGSWASRHFRHPPLWVIWATVPVYLAAGSWASMQLGLHELIGAYFAGAIMPPSWVRRLPVEWVGTFSLIWLAPMFFGHSGLHIDGDALTWPSVVASLMLVVISVITKIAAVWLFPPAAGLSNRQALSVGALLQCKGLMEIVAATILHAHGMLSEFAFASLMVLAVISTTLTGPMFRLFTRHERPVSRNAPSDIMVSAGD</sequence>
<feature type="transmembrane region" description="Helical" evidence="7">
    <location>
        <begin position="6"/>
        <end position="22"/>
    </location>
</feature>